<dbReference type="Proteomes" id="UP000035763">
    <property type="component" value="Unassembled WGS sequence"/>
</dbReference>
<comment type="caution">
    <text evidence="2">The sequence shown here is derived from an EMBL/GenBank/DDBJ whole genome shotgun (WGS) entry which is preliminary data.</text>
</comment>
<evidence type="ECO:0000313" key="3">
    <source>
        <dbReference type="Proteomes" id="UP000035763"/>
    </source>
</evidence>
<evidence type="ECO:0000313" key="2">
    <source>
        <dbReference type="EMBL" id="CCH75442.1"/>
    </source>
</evidence>
<reference evidence="2 3" key="1">
    <citation type="journal article" date="2013" name="ISME J.">
        <title>A metabolic model for members of the genus Tetrasphaera involved in enhanced biological phosphorus removal.</title>
        <authorList>
            <person name="Kristiansen R."/>
            <person name="Nguyen H.T.T."/>
            <person name="Saunders A.M."/>
            <person name="Nielsen J.L."/>
            <person name="Wimmer R."/>
            <person name="Le V.Q."/>
            <person name="McIlroy S.J."/>
            <person name="Petrovski S."/>
            <person name="Seviour R.J."/>
            <person name="Calteau A."/>
            <person name="Nielsen K.L."/>
            <person name="Nielsen P.H."/>
        </authorList>
    </citation>
    <scope>NUCLEOTIDE SEQUENCE [LARGE SCALE GENOMIC DNA]</scope>
    <source>
        <strain evidence="2 3">Ben110</strain>
    </source>
</reference>
<protein>
    <submittedName>
        <fullName evidence="2">Uncharacterized protein</fullName>
    </submittedName>
</protein>
<sequence>MGPAHRARRRGPAGDRRHARPGQPPETHSDQRLTRSGLVGRFLQKQHGLWRFFLPGAYDPTRLLKGLAAAAPLVTGIHVVTFNEFAGAEEWRRTLRRDVGLG</sequence>
<feature type="compositionally biased region" description="Basic residues" evidence="1">
    <location>
        <begin position="1"/>
        <end position="11"/>
    </location>
</feature>
<feature type="region of interest" description="Disordered" evidence="1">
    <location>
        <begin position="1"/>
        <end position="35"/>
    </location>
</feature>
<name>W6K1U0_9MICO</name>
<evidence type="ECO:0000256" key="1">
    <source>
        <dbReference type="SAM" id="MobiDB-lite"/>
    </source>
</evidence>
<organism evidence="2 3">
    <name type="scientific">Nostocoides australiense Ben110</name>
    <dbReference type="NCBI Taxonomy" id="1193182"/>
    <lineage>
        <taxon>Bacteria</taxon>
        <taxon>Bacillati</taxon>
        <taxon>Actinomycetota</taxon>
        <taxon>Actinomycetes</taxon>
        <taxon>Micrococcales</taxon>
        <taxon>Intrasporangiaceae</taxon>
        <taxon>Nostocoides</taxon>
    </lineage>
</organism>
<proteinExistence type="predicted"/>
<dbReference type="AlphaFoldDB" id="W6K1U0"/>
<dbReference type="STRING" id="1193182.BN11_70020"/>
<gene>
    <name evidence="2" type="ORF">BN11_70020</name>
</gene>
<dbReference type="EMBL" id="CAJA01000496">
    <property type="protein sequence ID" value="CCH75442.1"/>
    <property type="molecule type" value="Genomic_DNA"/>
</dbReference>
<accession>W6K1U0</accession>
<dbReference type="RefSeq" id="WP_053083959.1">
    <property type="nucleotide sequence ID" value="NZ_HG764815.1"/>
</dbReference>
<dbReference type="OrthoDB" id="9812555at2"/>
<keyword evidence="3" id="KW-1185">Reference proteome</keyword>